<dbReference type="EMBL" id="JAODUP010000074">
    <property type="protein sequence ID" value="KAK2163807.1"/>
    <property type="molecule type" value="Genomic_DNA"/>
</dbReference>
<organism evidence="3 4">
    <name type="scientific">Paralvinella palmiformis</name>
    <dbReference type="NCBI Taxonomy" id="53620"/>
    <lineage>
        <taxon>Eukaryota</taxon>
        <taxon>Metazoa</taxon>
        <taxon>Spiralia</taxon>
        <taxon>Lophotrochozoa</taxon>
        <taxon>Annelida</taxon>
        <taxon>Polychaeta</taxon>
        <taxon>Sedentaria</taxon>
        <taxon>Canalipalpata</taxon>
        <taxon>Terebellida</taxon>
        <taxon>Terebelliformia</taxon>
        <taxon>Alvinellidae</taxon>
        <taxon>Paralvinella</taxon>
    </lineage>
</organism>
<evidence type="ECO:0000313" key="4">
    <source>
        <dbReference type="Proteomes" id="UP001208570"/>
    </source>
</evidence>
<keyword evidence="4" id="KW-1185">Reference proteome</keyword>
<feature type="compositionally biased region" description="Basic and acidic residues" evidence="1">
    <location>
        <begin position="119"/>
        <end position="128"/>
    </location>
</feature>
<comment type="caution">
    <text evidence="3">The sequence shown here is derived from an EMBL/GenBank/DDBJ whole genome shotgun (WGS) entry which is preliminary data.</text>
</comment>
<reference evidence="3" key="1">
    <citation type="journal article" date="2023" name="Mol. Biol. Evol.">
        <title>Third-Generation Sequencing Reveals the Adaptive Role of the Epigenome in Three Deep-Sea Polychaetes.</title>
        <authorList>
            <person name="Perez M."/>
            <person name="Aroh O."/>
            <person name="Sun Y."/>
            <person name="Lan Y."/>
            <person name="Juniper S.K."/>
            <person name="Young C.R."/>
            <person name="Angers B."/>
            <person name="Qian P.Y."/>
        </authorList>
    </citation>
    <scope>NUCLEOTIDE SEQUENCE</scope>
    <source>
        <strain evidence="3">P08H-3</strain>
    </source>
</reference>
<dbReference type="AlphaFoldDB" id="A0AAD9NB56"/>
<keyword evidence="2" id="KW-0812">Transmembrane</keyword>
<feature type="region of interest" description="Disordered" evidence="1">
    <location>
        <begin position="119"/>
        <end position="142"/>
    </location>
</feature>
<keyword evidence="2" id="KW-0472">Membrane</keyword>
<accession>A0AAD9NB56</accession>
<evidence type="ECO:0000313" key="3">
    <source>
        <dbReference type="EMBL" id="KAK2163807.1"/>
    </source>
</evidence>
<protein>
    <submittedName>
        <fullName evidence="3">Uncharacterized protein</fullName>
    </submittedName>
</protein>
<feature type="transmembrane region" description="Helical" evidence="2">
    <location>
        <begin position="63"/>
        <end position="87"/>
    </location>
</feature>
<name>A0AAD9NB56_9ANNE</name>
<dbReference type="Proteomes" id="UP001208570">
    <property type="component" value="Unassembled WGS sequence"/>
</dbReference>
<gene>
    <name evidence="3" type="ORF">LSH36_74g13026</name>
</gene>
<sequence length="352" mass="40516">MESCPPDHFREVHTDTCLHCRYVCDPEYDTPEECNQLCPEYTRQTTQTPVKKTSIFDKEDVSLMYYSITSCVICITIVISVSIWFILQKRTTKERRGRQTKSKACESNPILKTTNLLKHESEKADESINNKSSETIPPETGIITDVTDDEKTICQNIRIECPEDNNKRQVGSRRLIPGETRPEIEEDCKRDNYITYQDNSFFELNLISDPPEGQQSQGVRDVNKNGCHQNDTVDKVIQVYDIIMASQIEMPWIICCVIKPERLEVIFSGHIDAMTAERDLLSRIPEHLQSYLYIVVDEVFRGDGRESRIRSLNERVSSLVLFNDPSSRPSIYQELEGVVEETSDTTRRVGMV</sequence>
<evidence type="ECO:0000256" key="2">
    <source>
        <dbReference type="SAM" id="Phobius"/>
    </source>
</evidence>
<keyword evidence="2" id="KW-1133">Transmembrane helix</keyword>
<evidence type="ECO:0000256" key="1">
    <source>
        <dbReference type="SAM" id="MobiDB-lite"/>
    </source>
</evidence>
<proteinExistence type="predicted"/>